<keyword evidence="1" id="KW-0805">Transcription regulation</keyword>
<dbReference type="Proteomes" id="UP000193404">
    <property type="component" value="Chromosome"/>
</dbReference>
<dbReference type="SMART" id="SM00345">
    <property type="entry name" value="HTH_GNTR"/>
    <property type="match status" value="1"/>
</dbReference>
<dbReference type="GO" id="GO:0003677">
    <property type="term" value="F:DNA binding"/>
    <property type="evidence" value="ECO:0007669"/>
    <property type="project" value="UniProtKB-KW"/>
</dbReference>
<sequence>MTVNLSEKAYNDVLNMILKGKYKQGQRITEEQLCKDLNMSRTPVREALKMLISEGIIKKENKSYSIVSLSSDEVLMLYEIRLPLEATAAYLASERATEEDLKKMDDLLQEIKIETEKSDPDPLTLSNLNGNFHNTIAVASKNKYLQECLNDIRVKLKIIRVTLFSSYERRKEEYEEHNDIFEAIKSRNSEEAKKLMEDHENNVLKYIKQRIFMFS</sequence>
<dbReference type="SMART" id="SM00895">
    <property type="entry name" value="FCD"/>
    <property type="match status" value="1"/>
</dbReference>
<name>A0A1W6JYX2_9CREN</name>
<evidence type="ECO:0000313" key="6">
    <source>
        <dbReference type="Proteomes" id="UP000193404"/>
    </source>
</evidence>
<dbReference type="InterPro" id="IPR008920">
    <property type="entry name" value="TF_FadR/GntR_C"/>
</dbReference>
<protein>
    <submittedName>
        <fullName evidence="5">GntR family transcriptional regulator</fullName>
    </submittedName>
</protein>
<dbReference type="GO" id="GO:0003700">
    <property type="term" value="F:DNA-binding transcription factor activity"/>
    <property type="evidence" value="ECO:0007669"/>
    <property type="project" value="InterPro"/>
</dbReference>
<dbReference type="KEGG" id="aman:B6F84_04990"/>
<dbReference type="InterPro" id="IPR036390">
    <property type="entry name" value="WH_DNA-bd_sf"/>
</dbReference>
<gene>
    <name evidence="5" type="ORF">B6F84_04990</name>
</gene>
<dbReference type="PANTHER" id="PTHR43537:SF5">
    <property type="entry name" value="UXU OPERON TRANSCRIPTIONAL REGULATOR"/>
    <property type="match status" value="1"/>
</dbReference>
<dbReference type="AlphaFoldDB" id="A0A1W6JYX2"/>
<dbReference type="PROSITE" id="PS50949">
    <property type="entry name" value="HTH_GNTR"/>
    <property type="match status" value="1"/>
</dbReference>
<keyword evidence="3" id="KW-0804">Transcription</keyword>
<dbReference type="Gene3D" id="1.20.120.530">
    <property type="entry name" value="GntR ligand-binding domain-like"/>
    <property type="match status" value="1"/>
</dbReference>
<dbReference type="Gene3D" id="1.10.10.10">
    <property type="entry name" value="Winged helix-like DNA-binding domain superfamily/Winged helix DNA-binding domain"/>
    <property type="match status" value="1"/>
</dbReference>
<keyword evidence="6" id="KW-1185">Reference proteome</keyword>
<dbReference type="EMBL" id="CP020477">
    <property type="protein sequence ID" value="ARM75447.1"/>
    <property type="molecule type" value="Genomic_DNA"/>
</dbReference>
<dbReference type="PRINTS" id="PR00035">
    <property type="entry name" value="HTHGNTR"/>
</dbReference>
<evidence type="ECO:0000256" key="1">
    <source>
        <dbReference type="ARBA" id="ARBA00023015"/>
    </source>
</evidence>
<dbReference type="SUPFAM" id="SSF48008">
    <property type="entry name" value="GntR ligand-binding domain-like"/>
    <property type="match status" value="1"/>
</dbReference>
<proteinExistence type="predicted"/>
<dbReference type="GeneID" id="41590252"/>
<dbReference type="Pfam" id="PF07729">
    <property type="entry name" value="FCD"/>
    <property type="match status" value="1"/>
</dbReference>
<dbReference type="OrthoDB" id="56898at2157"/>
<evidence type="ECO:0000313" key="5">
    <source>
        <dbReference type="EMBL" id="ARM75447.1"/>
    </source>
</evidence>
<dbReference type="CDD" id="cd07377">
    <property type="entry name" value="WHTH_GntR"/>
    <property type="match status" value="1"/>
</dbReference>
<dbReference type="PANTHER" id="PTHR43537">
    <property type="entry name" value="TRANSCRIPTIONAL REGULATOR, GNTR FAMILY"/>
    <property type="match status" value="1"/>
</dbReference>
<evidence type="ECO:0000256" key="2">
    <source>
        <dbReference type="ARBA" id="ARBA00023125"/>
    </source>
</evidence>
<feature type="domain" description="HTH gntR-type" evidence="4">
    <location>
        <begin position="3"/>
        <end position="70"/>
    </location>
</feature>
<keyword evidence="2" id="KW-0238">DNA-binding</keyword>
<dbReference type="Pfam" id="PF00392">
    <property type="entry name" value="GntR"/>
    <property type="match status" value="1"/>
</dbReference>
<organism evidence="5 6">
    <name type="scientific">Acidianus manzaensis</name>
    <dbReference type="NCBI Taxonomy" id="282676"/>
    <lineage>
        <taxon>Archaea</taxon>
        <taxon>Thermoproteota</taxon>
        <taxon>Thermoprotei</taxon>
        <taxon>Sulfolobales</taxon>
        <taxon>Sulfolobaceae</taxon>
        <taxon>Acidianus</taxon>
    </lineage>
</organism>
<dbReference type="InterPro" id="IPR011711">
    <property type="entry name" value="GntR_C"/>
</dbReference>
<accession>A0A1W6JYX2</accession>
<reference evidence="5 6" key="1">
    <citation type="submission" date="2017-03" db="EMBL/GenBank/DDBJ databases">
        <title>Sulfur activation and transportation mechanism of thermophilic Archaea Acidianus manzaensis YN-25.</title>
        <authorList>
            <person name="Ma Y."/>
            <person name="Yang Y."/>
            <person name="Xia J."/>
        </authorList>
    </citation>
    <scope>NUCLEOTIDE SEQUENCE [LARGE SCALE GENOMIC DNA]</scope>
    <source>
        <strain evidence="5 6">YN-25</strain>
    </source>
</reference>
<evidence type="ECO:0000256" key="3">
    <source>
        <dbReference type="ARBA" id="ARBA00023163"/>
    </source>
</evidence>
<dbReference type="STRING" id="282676.B6F84_04990"/>
<evidence type="ECO:0000259" key="4">
    <source>
        <dbReference type="PROSITE" id="PS50949"/>
    </source>
</evidence>
<dbReference type="RefSeq" id="WP_148691217.1">
    <property type="nucleotide sequence ID" value="NZ_CP020477.1"/>
</dbReference>
<dbReference type="SUPFAM" id="SSF46785">
    <property type="entry name" value="Winged helix' DNA-binding domain"/>
    <property type="match status" value="1"/>
</dbReference>
<dbReference type="InterPro" id="IPR036388">
    <property type="entry name" value="WH-like_DNA-bd_sf"/>
</dbReference>
<dbReference type="InterPro" id="IPR000524">
    <property type="entry name" value="Tscrpt_reg_HTH_GntR"/>
</dbReference>